<keyword evidence="1" id="KW-0472">Membrane</keyword>
<feature type="non-terminal residue" evidence="2">
    <location>
        <position position="99"/>
    </location>
</feature>
<name>A0AA36CKD3_9BILA</name>
<keyword evidence="3" id="KW-1185">Reference proteome</keyword>
<protein>
    <submittedName>
        <fullName evidence="2">Uncharacterized protein</fullName>
    </submittedName>
</protein>
<organism evidence="2 3">
    <name type="scientific">Mesorhabditis spiculigera</name>
    <dbReference type="NCBI Taxonomy" id="96644"/>
    <lineage>
        <taxon>Eukaryota</taxon>
        <taxon>Metazoa</taxon>
        <taxon>Ecdysozoa</taxon>
        <taxon>Nematoda</taxon>
        <taxon>Chromadorea</taxon>
        <taxon>Rhabditida</taxon>
        <taxon>Rhabditina</taxon>
        <taxon>Rhabditomorpha</taxon>
        <taxon>Rhabditoidea</taxon>
        <taxon>Rhabditidae</taxon>
        <taxon>Mesorhabditinae</taxon>
        <taxon>Mesorhabditis</taxon>
    </lineage>
</organism>
<feature type="transmembrane region" description="Helical" evidence="1">
    <location>
        <begin position="12"/>
        <end position="35"/>
    </location>
</feature>
<gene>
    <name evidence="2" type="ORF">MSPICULIGERA_LOCUS9111</name>
</gene>
<comment type="caution">
    <text evidence="2">The sequence shown here is derived from an EMBL/GenBank/DDBJ whole genome shotgun (WGS) entry which is preliminary data.</text>
</comment>
<sequence>MVTNCKASKKNIAVVAAWFKWTMRGFVYIVLMGYLQLEDRLKKDVAEHGLDLMRQRDASVNPSNLLLMIEGETLKNNTFDIDIDIGPAAVFRSLGRGNL</sequence>
<dbReference type="Proteomes" id="UP001177023">
    <property type="component" value="Unassembled WGS sequence"/>
</dbReference>
<accession>A0AA36CKD3</accession>
<proteinExistence type="predicted"/>
<dbReference type="EMBL" id="CATQJA010002441">
    <property type="protein sequence ID" value="CAJ0570674.1"/>
    <property type="molecule type" value="Genomic_DNA"/>
</dbReference>
<evidence type="ECO:0000313" key="3">
    <source>
        <dbReference type="Proteomes" id="UP001177023"/>
    </source>
</evidence>
<reference evidence="2" key="1">
    <citation type="submission" date="2023-06" db="EMBL/GenBank/DDBJ databases">
        <authorList>
            <person name="Delattre M."/>
        </authorList>
    </citation>
    <scope>NUCLEOTIDE SEQUENCE</scope>
    <source>
        <strain evidence="2">AF72</strain>
    </source>
</reference>
<evidence type="ECO:0000256" key="1">
    <source>
        <dbReference type="SAM" id="Phobius"/>
    </source>
</evidence>
<dbReference type="AlphaFoldDB" id="A0AA36CKD3"/>
<keyword evidence="1" id="KW-1133">Transmembrane helix</keyword>
<keyword evidence="1" id="KW-0812">Transmembrane</keyword>
<evidence type="ECO:0000313" key="2">
    <source>
        <dbReference type="EMBL" id="CAJ0570674.1"/>
    </source>
</evidence>